<reference evidence="3" key="1">
    <citation type="submission" date="2018-01" db="EMBL/GenBank/DDBJ databases">
        <authorList>
            <person name="Alioto T."/>
            <person name="Alioto T."/>
        </authorList>
    </citation>
    <scope>NUCLEOTIDE SEQUENCE [LARGE SCALE GENOMIC DNA]</scope>
</reference>
<dbReference type="AlphaFoldDB" id="A0A3B0KJM4"/>
<organism evidence="2 3">
    <name type="scientific">Drosophila guanche</name>
    <name type="common">Fruit fly</name>
    <dbReference type="NCBI Taxonomy" id="7266"/>
    <lineage>
        <taxon>Eukaryota</taxon>
        <taxon>Metazoa</taxon>
        <taxon>Ecdysozoa</taxon>
        <taxon>Arthropoda</taxon>
        <taxon>Hexapoda</taxon>
        <taxon>Insecta</taxon>
        <taxon>Pterygota</taxon>
        <taxon>Neoptera</taxon>
        <taxon>Endopterygota</taxon>
        <taxon>Diptera</taxon>
        <taxon>Brachycera</taxon>
        <taxon>Muscomorpha</taxon>
        <taxon>Ephydroidea</taxon>
        <taxon>Drosophilidae</taxon>
        <taxon>Drosophila</taxon>
        <taxon>Sophophora</taxon>
    </lineage>
</organism>
<gene>
    <name evidence="2" type="ORF">DGUA_6G008928</name>
</gene>
<sequence>MQSALARIGDGNGDWVQQRDILAGIAHRCAVSRAFEMRKMRARWAAWARATIGVGPIRSDSIRAGTTTCLPPQEHGQSEGVAGTP</sequence>
<feature type="region of interest" description="Disordered" evidence="1">
    <location>
        <begin position="62"/>
        <end position="85"/>
    </location>
</feature>
<keyword evidence="3" id="KW-1185">Reference proteome</keyword>
<evidence type="ECO:0000313" key="3">
    <source>
        <dbReference type="Proteomes" id="UP000268350"/>
    </source>
</evidence>
<proteinExistence type="predicted"/>
<protein>
    <submittedName>
        <fullName evidence="2">Uncharacterized protein</fullName>
    </submittedName>
</protein>
<dbReference type="EMBL" id="OUUW01000011">
    <property type="protein sequence ID" value="SPP86689.1"/>
    <property type="molecule type" value="Genomic_DNA"/>
</dbReference>
<evidence type="ECO:0000313" key="2">
    <source>
        <dbReference type="EMBL" id="SPP86689.1"/>
    </source>
</evidence>
<dbReference type="Proteomes" id="UP000268350">
    <property type="component" value="Unassembled WGS sequence"/>
</dbReference>
<name>A0A3B0KJM4_DROGU</name>
<accession>A0A3B0KJM4</accession>
<evidence type="ECO:0000256" key="1">
    <source>
        <dbReference type="SAM" id="MobiDB-lite"/>
    </source>
</evidence>